<keyword evidence="2" id="KW-0472">Membrane</keyword>
<feature type="transmembrane region" description="Helical" evidence="2">
    <location>
        <begin position="113"/>
        <end position="133"/>
    </location>
</feature>
<protein>
    <submittedName>
        <fullName evidence="4">DUF4396 domain-containing protein</fullName>
    </submittedName>
</protein>
<keyword evidence="2" id="KW-1133">Transmembrane helix</keyword>
<dbReference type="Proteomes" id="UP000523601">
    <property type="component" value="Unassembled WGS sequence"/>
</dbReference>
<feature type="transmembrane region" description="Helical" evidence="2">
    <location>
        <begin position="154"/>
        <end position="172"/>
    </location>
</feature>
<feature type="region of interest" description="Disordered" evidence="1">
    <location>
        <begin position="213"/>
        <end position="233"/>
    </location>
</feature>
<keyword evidence="5" id="KW-1185">Reference proteome</keyword>
<evidence type="ECO:0000313" key="5">
    <source>
        <dbReference type="Proteomes" id="UP000523601"/>
    </source>
</evidence>
<feature type="transmembrane region" description="Helical" evidence="2">
    <location>
        <begin position="86"/>
        <end position="107"/>
    </location>
</feature>
<evidence type="ECO:0000313" key="4">
    <source>
        <dbReference type="EMBL" id="NVO28311.1"/>
    </source>
</evidence>
<dbReference type="InterPro" id="IPR025509">
    <property type="entry name" value="DUF4396"/>
</dbReference>
<proteinExistence type="predicted"/>
<feature type="transmembrane region" description="Helical" evidence="2">
    <location>
        <begin position="45"/>
        <end position="65"/>
    </location>
</feature>
<evidence type="ECO:0000259" key="3">
    <source>
        <dbReference type="Pfam" id="PF14342"/>
    </source>
</evidence>
<feature type="domain" description="DUF4396" evidence="3">
    <location>
        <begin position="76"/>
        <end position="207"/>
    </location>
</feature>
<reference evidence="4 5" key="1">
    <citation type="submission" date="2020-04" db="EMBL/GenBank/DDBJ databases">
        <title>Donghicola sp., a member of the Rhodobacteraceae family isolated from mangrove forest in Thailand.</title>
        <authorList>
            <person name="Charoenyingcharoen P."/>
            <person name="Yukphan P."/>
        </authorList>
    </citation>
    <scope>NUCLEOTIDE SEQUENCE [LARGE SCALE GENOMIC DNA]</scope>
    <source>
        <strain evidence="4 5">C2-DW-16</strain>
    </source>
</reference>
<dbReference type="EMBL" id="JABCJD010000006">
    <property type="protein sequence ID" value="NVO28311.1"/>
    <property type="molecule type" value="Genomic_DNA"/>
</dbReference>
<evidence type="ECO:0000256" key="1">
    <source>
        <dbReference type="SAM" id="MobiDB-lite"/>
    </source>
</evidence>
<gene>
    <name evidence="4" type="ORF">HJ526_12820</name>
</gene>
<organism evidence="4 5">
    <name type="scientific">Donghicola mangrovi</name>
    <dbReference type="NCBI Taxonomy" id="2729614"/>
    <lineage>
        <taxon>Bacteria</taxon>
        <taxon>Pseudomonadati</taxon>
        <taxon>Pseudomonadota</taxon>
        <taxon>Alphaproteobacteria</taxon>
        <taxon>Rhodobacterales</taxon>
        <taxon>Roseobacteraceae</taxon>
        <taxon>Donghicola</taxon>
    </lineage>
</organism>
<dbReference type="RefSeq" id="WP_176855000.1">
    <property type="nucleotide sequence ID" value="NZ_JABCJD010000006.1"/>
</dbReference>
<keyword evidence="2" id="KW-0812">Transmembrane</keyword>
<dbReference type="Pfam" id="PF14342">
    <property type="entry name" value="DUF4396"/>
    <property type="match status" value="1"/>
</dbReference>
<feature type="compositionally biased region" description="Basic and acidic residues" evidence="1">
    <location>
        <begin position="213"/>
        <end position="226"/>
    </location>
</feature>
<sequence length="233" mass="25443">MNGFVAALTSPTFLVVWACLVVVCQIVLQVDLRRNNSHLMSLMKLVWSFTVLYSGPFGLAIYWFSGRKEIPDDSDYRRAFRSVAHCYSGCGLGELTGLLITVGIFGAGQWVTVVVTFLLAYAAGYALTVGPLVQDGVGLKSAMKDAVISETPSIFVMEVVALTVDLLVAGNAGPDQPIFWSSLVLSLSCGLIAAWPVNLWLIRHGIKEGMMDPRMTDHHHGQDHDHHHQHAHG</sequence>
<evidence type="ECO:0000256" key="2">
    <source>
        <dbReference type="SAM" id="Phobius"/>
    </source>
</evidence>
<feature type="transmembrane region" description="Helical" evidence="2">
    <location>
        <begin position="178"/>
        <end position="201"/>
    </location>
</feature>
<name>A0ABX2PHB4_9RHOB</name>
<accession>A0ABX2PHB4</accession>
<comment type="caution">
    <text evidence="4">The sequence shown here is derived from an EMBL/GenBank/DDBJ whole genome shotgun (WGS) entry which is preliminary data.</text>
</comment>